<protein>
    <recommendedName>
        <fullName evidence="11">Ig-like domain-containing protein</fullName>
    </recommendedName>
</protein>
<dbReference type="InterPro" id="IPR013106">
    <property type="entry name" value="Ig_V-set"/>
</dbReference>
<keyword evidence="5 10" id="KW-0472">Membrane</keyword>
<evidence type="ECO:0000256" key="10">
    <source>
        <dbReference type="SAM" id="Phobius"/>
    </source>
</evidence>
<evidence type="ECO:0000313" key="13">
    <source>
        <dbReference type="Proteomes" id="UP001591681"/>
    </source>
</evidence>
<evidence type="ECO:0000256" key="7">
    <source>
        <dbReference type="ARBA" id="ARBA00023180"/>
    </source>
</evidence>
<dbReference type="GO" id="GO:0016020">
    <property type="term" value="C:membrane"/>
    <property type="evidence" value="ECO:0007669"/>
    <property type="project" value="UniProtKB-SubCell"/>
</dbReference>
<name>A0ABD1K8Z5_9TELE</name>
<dbReference type="InterPro" id="IPR013783">
    <property type="entry name" value="Ig-like_fold"/>
</dbReference>
<evidence type="ECO:0000313" key="12">
    <source>
        <dbReference type="EMBL" id="KAL2095606.1"/>
    </source>
</evidence>
<keyword evidence="8" id="KW-0393">Immunoglobulin domain</keyword>
<dbReference type="InterPro" id="IPR003599">
    <property type="entry name" value="Ig_sub"/>
</dbReference>
<sequence length="195" mass="21425">MWGAQALEVSVGKVTTIEAVNGSTVLMPCTYSSCIGIMNLEFHWSYNKTEMLMTGMIPMEGKEARVNIQNERVEFVGTSKTSNISIIFKNITFEDQGDYICFGKNPKEKNRNHSATLTLIVVDELREVDNTLTVIIMSVVGAVIGLIVLIMAIKSLVLRLFQDKNKECLVSSSGNDNTENGLSGSKADDKPKPKA</sequence>
<dbReference type="PANTHER" id="PTHR13869:SF40">
    <property type="entry name" value="SCN4BA PROTEIN"/>
    <property type="match status" value="1"/>
</dbReference>
<dbReference type="Proteomes" id="UP001591681">
    <property type="component" value="Unassembled WGS sequence"/>
</dbReference>
<feature type="transmembrane region" description="Helical" evidence="10">
    <location>
        <begin position="134"/>
        <end position="157"/>
    </location>
</feature>
<organism evidence="12 13">
    <name type="scientific">Coilia grayii</name>
    <name type="common">Gray's grenadier anchovy</name>
    <dbReference type="NCBI Taxonomy" id="363190"/>
    <lineage>
        <taxon>Eukaryota</taxon>
        <taxon>Metazoa</taxon>
        <taxon>Chordata</taxon>
        <taxon>Craniata</taxon>
        <taxon>Vertebrata</taxon>
        <taxon>Euteleostomi</taxon>
        <taxon>Actinopterygii</taxon>
        <taxon>Neopterygii</taxon>
        <taxon>Teleostei</taxon>
        <taxon>Clupei</taxon>
        <taxon>Clupeiformes</taxon>
        <taxon>Clupeoidei</taxon>
        <taxon>Engraulidae</taxon>
        <taxon>Coilinae</taxon>
        <taxon>Coilia</taxon>
    </lineage>
</organism>
<evidence type="ECO:0000256" key="6">
    <source>
        <dbReference type="ARBA" id="ARBA00023157"/>
    </source>
</evidence>
<evidence type="ECO:0000256" key="9">
    <source>
        <dbReference type="SAM" id="MobiDB-lite"/>
    </source>
</evidence>
<dbReference type="PRINTS" id="PR00213">
    <property type="entry name" value="MYELINP0"/>
</dbReference>
<dbReference type="Pfam" id="PF07686">
    <property type="entry name" value="V-set"/>
    <property type="match status" value="1"/>
</dbReference>
<evidence type="ECO:0000256" key="1">
    <source>
        <dbReference type="ARBA" id="ARBA00004479"/>
    </source>
</evidence>
<dbReference type="AlphaFoldDB" id="A0ABD1K8Z5"/>
<feature type="compositionally biased region" description="Basic and acidic residues" evidence="9">
    <location>
        <begin position="186"/>
        <end position="195"/>
    </location>
</feature>
<dbReference type="InterPro" id="IPR007110">
    <property type="entry name" value="Ig-like_dom"/>
</dbReference>
<dbReference type="InterPro" id="IPR000920">
    <property type="entry name" value="Myelin_P0-rel"/>
</dbReference>
<keyword evidence="6" id="KW-1015">Disulfide bond</keyword>
<dbReference type="PANTHER" id="PTHR13869">
    <property type="entry name" value="MYELIN P0 RELATED"/>
    <property type="match status" value="1"/>
</dbReference>
<reference evidence="12 13" key="1">
    <citation type="submission" date="2024-09" db="EMBL/GenBank/DDBJ databases">
        <title>A chromosome-level genome assembly of Gray's grenadier anchovy, Coilia grayii.</title>
        <authorList>
            <person name="Fu Z."/>
        </authorList>
    </citation>
    <scope>NUCLEOTIDE SEQUENCE [LARGE SCALE GENOMIC DNA]</scope>
    <source>
        <strain evidence="12">G4</strain>
        <tissue evidence="12">Muscle</tissue>
    </source>
</reference>
<dbReference type="InterPro" id="IPR036179">
    <property type="entry name" value="Ig-like_dom_sf"/>
</dbReference>
<comment type="caution">
    <text evidence="12">The sequence shown here is derived from an EMBL/GenBank/DDBJ whole genome shotgun (WGS) entry which is preliminary data.</text>
</comment>
<keyword evidence="13" id="KW-1185">Reference proteome</keyword>
<feature type="domain" description="Ig-like" evidence="11">
    <location>
        <begin position="12"/>
        <end position="118"/>
    </location>
</feature>
<dbReference type="EMBL" id="JBHFQA010000007">
    <property type="protein sequence ID" value="KAL2095606.1"/>
    <property type="molecule type" value="Genomic_DNA"/>
</dbReference>
<dbReference type="SMART" id="SM00409">
    <property type="entry name" value="IG"/>
    <property type="match status" value="1"/>
</dbReference>
<dbReference type="SUPFAM" id="SSF48726">
    <property type="entry name" value="Immunoglobulin"/>
    <property type="match status" value="1"/>
</dbReference>
<accession>A0ABD1K8Z5</accession>
<proteinExistence type="predicted"/>
<evidence type="ECO:0000256" key="2">
    <source>
        <dbReference type="ARBA" id="ARBA00022692"/>
    </source>
</evidence>
<feature type="region of interest" description="Disordered" evidence="9">
    <location>
        <begin position="171"/>
        <end position="195"/>
    </location>
</feature>
<evidence type="ECO:0000256" key="3">
    <source>
        <dbReference type="ARBA" id="ARBA00022729"/>
    </source>
</evidence>
<dbReference type="PROSITE" id="PS50835">
    <property type="entry name" value="IG_LIKE"/>
    <property type="match status" value="1"/>
</dbReference>
<keyword evidence="2 10" id="KW-0812">Transmembrane</keyword>
<keyword evidence="4 10" id="KW-1133">Transmembrane helix</keyword>
<evidence type="ECO:0000259" key="11">
    <source>
        <dbReference type="PROSITE" id="PS50835"/>
    </source>
</evidence>
<feature type="compositionally biased region" description="Polar residues" evidence="9">
    <location>
        <begin position="171"/>
        <end position="183"/>
    </location>
</feature>
<evidence type="ECO:0000256" key="4">
    <source>
        <dbReference type="ARBA" id="ARBA00022989"/>
    </source>
</evidence>
<evidence type="ECO:0000256" key="5">
    <source>
        <dbReference type="ARBA" id="ARBA00023136"/>
    </source>
</evidence>
<keyword evidence="3" id="KW-0732">Signal</keyword>
<comment type="subcellular location">
    <subcellularLocation>
        <location evidence="1">Membrane</location>
        <topology evidence="1">Single-pass type I membrane protein</topology>
    </subcellularLocation>
</comment>
<evidence type="ECO:0000256" key="8">
    <source>
        <dbReference type="ARBA" id="ARBA00023319"/>
    </source>
</evidence>
<dbReference type="Gene3D" id="2.60.40.10">
    <property type="entry name" value="Immunoglobulins"/>
    <property type="match status" value="1"/>
</dbReference>
<gene>
    <name evidence="12" type="ORF">ACEWY4_007754</name>
</gene>
<keyword evidence="7" id="KW-0325">Glycoprotein</keyword>